<protein>
    <submittedName>
        <fullName evidence="1">Uncharacterized protein</fullName>
    </submittedName>
</protein>
<evidence type="ECO:0000313" key="2">
    <source>
        <dbReference type="Proteomes" id="UP000295707"/>
    </source>
</evidence>
<organism evidence="1 2">
    <name type="scientific">Thiogranum longum</name>
    <dbReference type="NCBI Taxonomy" id="1537524"/>
    <lineage>
        <taxon>Bacteria</taxon>
        <taxon>Pseudomonadati</taxon>
        <taxon>Pseudomonadota</taxon>
        <taxon>Gammaproteobacteria</taxon>
        <taxon>Chromatiales</taxon>
        <taxon>Ectothiorhodospiraceae</taxon>
        <taxon>Thiogranum</taxon>
    </lineage>
</organism>
<keyword evidence="2" id="KW-1185">Reference proteome</keyword>
<proteinExistence type="predicted"/>
<accession>A0A4R1HDJ9</accession>
<reference evidence="1 2" key="1">
    <citation type="submission" date="2019-03" db="EMBL/GenBank/DDBJ databases">
        <title>Genomic Encyclopedia of Type Strains, Phase IV (KMG-IV): sequencing the most valuable type-strain genomes for metagenomic binning, comparative biology and taxonomic classification.</title>
        <authorList>
            <person name="Goeker M."/>
        </authorList>
    </citation>
    <scope>NUCLEOTIDE SEQUENCE [LARGE SCALE GENOMIC DNA]</scope>
    <source>
        <strain evidence="1 2">DSM 19610</strain>
    </source>
</reference>
<name>A0A4R1HDJ9_9GAMM</name>
<comment type="caution">
    <text evidence="1">The sequence shown here is derived from an EMBL/GenBank/DDBJ whole genome shotgun (WGS) entry which is preliminary data.</text>
</comment>
<dbReference type="AlphaFoldDB" id="A0A4R1HDJ9"/>
<sequence>MDIERFLETNLQITLLVGITTMLSTSGNPEIDVIAPIVSTNSI</sequence>
<evidence type="ECO:0000313" key="1">
    <source>
        <dbReference type="EMBL" id="TCK18703.1"/>
    </source>
</evidence>
<dbReference type="Proteomes" id="UP000295707">
    <property type="component" value="Unassembled WGS sequence"/>
</dbReference>
<gene>
    <name evidence="1" type="ORF">DFR30_1987</name>
</gene>
<dbReference type="EMBL" id="SMFX01000001">
    <property type="protein sequence ID" value="TCK18703.1"/>
    <property type="molecule type" value="Genomic_DNA"/>
</dbReference>